<sequence length="863" mass="93097">MSTCRRHPRDVSSPWRRLLRAAAVAGVGLVALSAPTASSSLVSSAANHFRGGHWHHSPSSGHHGPHIHTTQSSAHHVSRRLDNNAAVDKAVAKANEVGASVRKAVKQLRGGTDKFYRDLIKAVEIVLCDQKVKSGGAESPRVRFVAPTSENAYKDDQGNCIRVAVTAATDDTVKNEYSMGKCEVKPNCYWGEIASGETERRPTYAVVESAQPPNGAMTYAEAEETVKKWAQGLMVFVVPGIILAVLSLLTMIFFLICRCCCNRCGGRRPKEGGYSCMQKFLPVLFFLLFAVGIVVTAGVSLLYQKTLTGAVTDSFQATSDTLGKGSLWIADIRTPLESIRDSVIVAAGDVSTALAGTDFIEDGINGLTTRLEDFGSYSADRTLPEGCTVDQSEPYCIPCTVCTTISTEVGKATGEISANAGDGVDQLKSVRANLNGMLVDIASSVRSTVDSQVVTLNDLITTIDKTQGDVDDVQSQYEKQDSAQKAGVLGLFALGLLVVALGFVGILFGLTPLKFLANIIHLAYFIGFIALILTFLISAIFLAVSVVLGDVCEVTNIFVEDWRVPLGDAAEGLNACFTNESLIEVFNLTSSLEFARGGIKFPEGLDINAMLDFSQLDTFSATILGTTASTFTWDPTKLSDLFTQLNKLTVQNNGGCTPSETYSEANVLTPWTVKSQASGGKTPEEWITQTYGPMDGPCDSATAGNENYACAKTPSSCSFSKAVLELFHGANMLTRVKQDSGTFITDLHTNMTKVTTYVDDFKVKTRALDASINKIKTDLESSLIKYVNNFERAMYCTFIADGYFEIYQALCGDLMPAFTMISFMLFLAGVFLIPVNICLIIAVKRLKAKGNGGHVMDNEMKFK</sequence>
<evidence type="ECO:0000256" key="2">
    <source>
        <dbReference type="SAM" id="Phobius"/>
    </source>
</evidence>
<dbReference type="InterPro" id="IPR040283">
    <property type="entry name" value="DDB_G0292058-like"/>
</dbReference>
<evidence type="ECO:0000313" key="3">
    <source>
        <dbReference type="EMBL" id="KAJ0407147.1"/>
    </source>
</evidence>
<keyword evidence="4" id="KW-1185">Reference proteome</keyword>
<feature type="region of interest" description="Disordered" evidence="1">
    <location>
        <begin position="52"/>
        <end position="78"/>
    </location>
</feature>
<comment type="caution">
    <text evidence="3">The sequence shown here is derived from an EMBL/GenBank/DDBJ whole genome shotgun (WGS) entry which is preliminary data.</text>
</comment>
<accession>A0AAD5M784</accession>
<dbReference type="PANTHER" id="PTHR31414">
    <property type="entry name" value="TRANSMEMBRANE PROTEIN DDB_G0292058"/>
    <property type="match status" value="1"/>
</dbReference>
<evidence type="ECO:0008006" key="5">
    <source>
        <dbReference type="Google" id="ProtNLM"/>
    </source>
</evidence>
<feature type="transmembrane region" description="Helical" evidence="2">
    <location>
        <begin position="522"/>
        <end position="548"/>
    </location>
</feature>
<feature type="transmembrane region" description="Helical" evidence="2">
    <location>
        <begin position="817"/>
        <end position="843"/>
    </location>
</feature>
<feature type="transmembrane region" description="Helical" evidence="2">
    <location>
        <begin position="280"/>
        <end position="303"/>
    </location>
</feature>
<gene>
    <name evidence="3" type="ORF">P43SY_001105</name>
</gene>
<dbReference type="Proteomes" id="UP001209570">
    <property type="component" value="Unassembled WGS sequence"/>
</dbReference>
<evidence type="ECO:0000256" key="1">
    <source>
        <dbReference type="SAM" id="MobiDB-lite"/>
    </source>
</evidence>
<dbReference type="AlphaFoldDB" id="A0AAD5M784"/>
<reference evidence="3" key="1">
    <citation type="submission" date="2021-12" db="EMBL/GenBank/DDBJ databases">
        <title>Prjna785345.</title>
        <authorList>
            <person name="Rujirawat T."/>
            <person name="Krajaejun T."/>
        </authorList>
    </citation>
    <scope>NUCLEOTIDE SEQUENCE</scope>
    <source>
        <strain evidence="3">Pi057C3</strain>
    </source>
</reference>
<feature type="transmembrane region" description="Helical" evidence="2">
    <location>
        <begin position="486"/>
        <end position="510"/>
    </location>
</feature>
<name>A0AAD5M784_PYTIN</name>
<proteinExistence type="predicted"/>
<dbReference type="EMBL" id="JAKCXM010000024">
    <property type="protein sequence ID" value="KAJ0407147.1"/>
    <property type="molecule type" value="Genomic_DNA"/>
</dbReference>
<organism evidence="3 4">
    <name type="scientific">Pythium insidiosum</name>
    <name type="common">Pythiosis disease agent</name>
    <dbReference type="NCBI Taxonomy" id="114742"/>
    <lineage>
        <taxon>Eukaryota</taxon>
        <taxon>Sar</taxon>
        <taxon>Stramenopiles</taxon>
        <taxon>Oomycota</taxon>
        <taxon>Peronosporomycetes</taxon>
        <taxon>Pythiales</taxon>
        <taxon>Pythiaceae</taxon>
        <taxon>Pythium</taxon>
    </lineage>
</organism>
<dbReference type="PANTHER" id="PTHR31414:SF18">
    <property type="entry name" value="TRANSMEMBRANE PROTEIN-RELATED"/>
    <property type="match status" value="1"/>
</dbReference>
<protein>
    <recommendedName>
        <fullName evidence="5">Transmembrane protein</fullName>
    </recommendedName>
</protein>
<dbReference type="GO" id="GO:0016020">
    <property type="term" value="C:membrane"/>
    <property type="evidence" value="ECO:0007669"/>
    <property type="project" value="TreeGrafter"/>
</dbReference>
<feature type="transmembrane region" description="Helical" evidence="2">
    <location>
        <begin position="233"/>
        <end position="259"/>
    </location>
</feature>
<keyword evidence="2" id="KW-1133">Transmembrane helix</keyword>
<keyword evidence="2" id="KW-0472">Membrane</keyword>
<keyword evidence="2" id="KW-0812">Transmembrane</keyword>
<evidence type="ECO:0000313" key="4">
    <source>
        <dbReference type="Proteomes" id="UP001209570"/>
    </source>
</evidence>